<dbReference type="HOGENOM" id="CLU_021993_3_1_1"/>
<keyword evidence="4 6" id="KW-0472">Membrane</keyword>
<dbReference type="AlphaFoldDB" id="A0A084FYK6"/>
<feature type="transmembrane region" description="Helical" evidence="6">
    <location>
        <begin position="66"/>
        <end position="93"/>
    </location>
</feature>
<dbReference type="InterPro" id="IPR011701">
    <property type="entry name" value="MFS"/>
</dbReference>
<protein>
    <recommendedName>
        <fullName evidence="7">Major facilitator superfamily (MFS) profile domain-containing protein</fullName>
    </recommendedName>
</protein>
<keyword evidence="3 6" id="KW-1133">Transmembrane helix</keyword>
<evidence type="ECO:0000256" key="5">
    <source>
        <dbReference type="SAM" id="MobiDB-lite"/>
    </source>
</evidence>
<dbReference type="GO" id="GO:0022857">
    <property type="term" value="F:transmembrane transporter activity"/>
    <property type="evidence" value="ECO:0007669"/>
    <property type="project" value="InterPro"/>
</dbReference>
<dbReference type="Pfam" id="PF07690">
    <property type="entry name" value="MFS_1"/>
    <property type="match status" value="1"/>
</dbReference>
<evidence type="ECO:0000256" key="1">
    <source>
        <dbReference type="ARBA" id="ARBA00004141"/>
    </source>
</evidence>
<evidence type="ECO:0000256" key="3">
    <source>
        <dbReference type="ARBA" id="ARBA00022989"/>
    </source>
</evidence>
<feature type="transmembrane region" description="Helical" evidence="6">
    <location>
        <begin position="397"/>
        <end position="417"/>
    </location>
</feature>
<feature type="transmembrane region" description="Helical" evidence="6">
    <location>
        <begin position="105"/>
        <end position="125"/>
    </location>
</feature>
<feature type="region of interest" description="Disordered" evidence="5">
    <location>
        <begin position="29"/>
        <end position="50"/>
    </location>
</feature>
<dbReference type="PANTHER" id="PTHR23514:SF15">
    <property type="entry name" value="TRANSPORTER, PUTATIVE (AFU_ORTHOLOGUE AFUA_8G05090)-RELATED"/>
    <property type="match status" value="1"/>
</dbReference>
<sequence>MFEQRQQTRQDDLFQPPVQLDLLRPEPALQSQDPYDHDAGNPPEGTQTFSPRTAASFPKAKFLASFWAFVATYNIGTLFVAVVYLVNFSGWLVAAFTVAYVATRLGMGGTFIVGVACQLVAYALNFWKPPFPLFACSFFFSGLGVAFQGAQVNTFVAGLDNAHRWLGLVHAAFGLGAFITPLAATALASRTAHWHYYYLVLLGCSFANLTLQFWAFRKELFKPTGISASGATRQLKKALSQRSVWMLSLFFFLYVGGEVTVGGWVVSFLISVRNGVPSKVGYVASGFWGGLALGRIVLADITSKLGERNMIFVYILIGLIMQLMFWFIPDVVANAIVVSLLGFIIGPFFPAGVSVITKLLPKDLHIASIGFSSSFGQAGSAAFPFLTGAIASKAGVVVLQPMMVGLLIGMFIFWALIPGVWRPAE</sequence>
<organism evidence="8 9">
    <name type="scientific">Pseudallescheria apiosperma</name>
    <name type="common">Scedosporium apiospermum</name>
    <dbReference type="NCBI Taxonomy" id="563466"/>
    <lineage>
        <taxon>Eukaryota</taxon>
        <taxon>Fungi</taxon>
        <taxon>Dikarya</taxon>
        <taxon>Ascomycota</taxon>
        <taxon>Pezizomycotina</taxon>
        <taxon>Sordariomycetes</taxon>
        <taxon>Hypocreomycetidae</taxon>
        <taxon>Microascales</taxon>
        <taxon>Microascaceae</taxon>
        <taxon>Scedosporium</taxon>
    </lineage>
</organism>
<feature type="transmembrane region" description="Helical" evidence="6">
    <location>
        <begin position="335"/>
        <end position="357"/>
    </location>
</feature>
<dbReference type="GO" id="GO:0016020">
    <property type="term" value="C:membrane"/>
    <property type="evidence" value="ECO:0007669"/>
    <property type="project" value="UniProtKB-SubCell"/>
</dbReference>
<feature type="transmembrane region" description="Helical" evidence="6">
    <location>
        <begin position="244"/>
        <end position="270"/>
    </location>
</feature>
<dbReference type="InterPro" id="IPR051788">
    <property type="entry name" value="MFS_Transporter"/>
</dbReference>
<evidence type="ECO:0000256" key="4">
    <source>
        <dbReference type="ARBA" id="ARBA00023136"/>
    </source>
</evidence>
<dbReference type="EMBL" id="JOWA01000132">
    <property type="protein sequence ID" value="KEZ40168.1"/>
    <property type="molecule type" value="Genomic_DNA"/>
</dbReference>
<accession>A0A084FYK6</accession>
<dbReference type="SUPFAM" id="SSF103473">
    <property type="entry name" value="MFS general substrate transporter"/>
    <property type="match status" value="1"/>
</dbReference>
<feature type="transmembrane region" description="Helical" evidence="6">
    <location>
        <begin position="282"/>
        <end position="299"/>
    </location>
</feature>
<dbReference type="Proteomes" id="UP000028545">
    <property type="component" value="Unassembled WGS sequence"/>
</dbReference>
<evidence type="ECO:0000259" key="7">
    <source>
        <dbReference type="PROSITE" id="PS50850"/>
    </source>
</evidence>
<dbReference type="FunFam" id="1.20.1250.20:FF:000286">
    <property type="entry name" value="MFS efflux transporter"/>
    <property type="match status" value="1"/>
</dbReference>
<evidence type="ECO:0000256" key="2">
    <source>
        <dbReference type="ARBA" id="ARBA00022692"/>
    </source>
</evidence>
<feature type="domain" description="Major facilitator superfamily (MFS) profile" evidence="7">
    <location>
        <begin position="243"/>
        <end position="425"/>
    </location>
</feature>
<dbReference type="PROSITE" id="PS50850">
    <property type="entry name" value="MFS"/>
    <property type="match status" value="1"/>
</dbReference>
<dbReference type="OMA" id="CACFANI"/>
<feature type="transmembrane region" description="Helical" evidence="6">
    <location>
        <begin position="131"/>
        <end position="153"/>
    </location>
</feature>
<feature type="transmembrane region" description="Helical" evidence="6">
    <location>
        <begin position="196"/>
        <end position="216"/>
    </location>
</feature>
<dbReference type="RefSeq" id="XP_016639967.1">
    <property type="nucleotide sequence ID" value="XM_016790664.1"/>
</dbReference>
<reference evidence="8 9" key="1">
    <citation type="journal article" date="2014" name="Genome Announc.">
        <title>Draft genome sequence of the pathogenic fungus Scedosporium apiospermum.</title>
        <authorList>
            <person name="Vandeputte P."/>
            <person name="Ghamrawi S."/>
            <person name="Rechenmann M."/>
            <person name="Iltis A."/>
            <person name="Giraud S."/>
            <person name="Fleury M."/>
            <person name="Thornton C."/>
            <person name="Delhaes L."/>
            <person name="Meyer W."/>
            <person name="Papon N."/>
            <person name="Bouchara J.P."/>
        </authorList>
    </citation>
    <scope>NUCLEOTIDE SEQUENCE [LARGE SCALE GENOMIC DNA]</scope>
    <source>
        <strain evidence="8 9">IHEM 14462</strain>
    </source>
</reference>
<evidence type="ECO:0000313" key="8">
    <source>
        <dbReference type="EMBL" id="KEZ40168.1"/>
    </source>
</evidence>
<proteinExistence type="predicted"/>
<dbReference type="GeneID" id="27728289"/>
<dbReference type="VEuPathDB" id="FungiDB:SAPIO_CDS9217"/>
<dbReference type="InterPro" id="IPR036259">
    <property type="entry name" value="MFS_trans_sf"/>
</dbReference>
<dbReference type="PANTHER" id="PTHR23514">
    <property type="entry name" value="BYPASS OF STOP CODON PROTEIN 6"/>
    <property type="match status" value="1"/>
</dbReference>
<name>A0A084FYK6_PSEDA</name>
<gene>
    <name evidence="8" type="ORF">SAPIO_CDS9217</name>
</gene>
<dbReference type="OrthoDB" id="413079at2759"/>
<evidence type="ECO:0000313" key="9">
    <source>
        <dbReference type="Proteomes" id="UP000028545"/>
    </source>
</evidence>
<dbReference type="KEGG" id="sapo:SAPIO_CDS9217"/>
<keyword evidence="9" id="KW-1185">Reference proteome</keyword>
<dbReference type="InterPro" id="IPR020846">
    <property type="entry name" value="MFS_dom"/>
</dbReference>
<evidence type="ECO:0000256" key="6">
    <source>
        <dbReference type="SAM" id="Phobius"/>
    </source>
</evidence>
<comment type="caution">
    <text evidence="8">The sequence shown here is derived from an EMBL/GenBank/DDBJ whole genome shotgun (WGS) entry which is preliminary data.</text>
</comment>
<feature type="transmembrane region" description="Helical" evidence="6">
    <location>
        <begin position="369"/>
        <end position="391"/>
    </location>
</feature>
<comment type="subcellular location">
    <subcellularLocation>
        <location evidence="1">Membrane</location>
        <topology evidence="1">Multi-pass membrane protein</topology>
    </subcellularLocation>
</comment>
<feature type="transmembrane region" description="Helical" evidence="6">
    <location>
        <begin position="165"/>
        <end position="184"/>
    </location>
</feature>
<dbReference type="Gene3D" id="1.20.1250.20">
    <property type="entry name" value="MFS general substrate transporter like domains"/>
    <property type="match status" value="1"/>
</dbReference>
<feature type="transmembrane region" description="Helical" evidence="6">
    <location>
        <begin position="311"/>
        <end position="329"/>
    </location>
</feature>
<keyword evidence="2 6" id="KW-0812">Transmembrane</keyword>